<reference evidence="2" key="1">
    <citation type="submission" date="2022-11" db="EMBL/GenBank/DDBJ databases">
        <authorList>
            <person name="Petersen C."/>
        </authorList>
    </citation>
    <scope>NUCLEOTIDE SEQUENCE</scope>
    <source>
        <strain evidence="2">IBT 19713</strain>
    </source>
</reference>
<accession>A0A9W9P600</accession>
<feature type="compositionally biased region" description="Polar residues" evidence="1">
    <location>
        <begin position="1"/>
        <end position="12"/>
    </location>
</feature>
<comment type="caution">
    <text evidence="2">The sequence shown here is derived from an EMBL/GenBank/DDBJ whole genome shotgun (WGS) entry which is preliminary data.</text>
</comment>
<dbReference type="AlphaFoldDB" id="A0A9W9P600"/>
<protein>
    <submittedName>
        <fullName evidence="2">Uncharacterized protein</fullName>
    </submittedName>
</protein>
<dbReference type="EMBL" id="JAPQKS010000003">
    <property type="protein sequence ID" value="KAJ5238460.1"/>
    <property type="molecule type" value="Genomic_DNA"/>
</dbReference>
<organism evidence="2 3">
    <name type="scientific">Penicillium chermesinum</name>
    <dbReference type="NCBI Taxonomy" id="63820"/>
    <lineage>
        <taxon>Eukaryota</taxon>
        <taxon>Fungi</taxon>
        <taxon>Dikarya</taxon>
        <taxon>Ascomycota</taxon>
        <taxon>Pezizomycotina</taxon>
        <taxon>Eurotiomycetes</taxon>
        <taxon>Eurotiomycetidae</taxon>
        <taxon>Eurotiales</taxon>
        <taxon>Aspergillaceae</taxon>
        <taxon>Penicillium</taxon>
    </lineage>
</organism>
<evidence type="ECO:0000313" key="3">
    <source>
        <dbReference type="Proteomes" id="UP001150941"/>
    </source>
</evidence>
<dbReference type="OrthoDB" id="4368996at2759"/>
<reference evidence="2" key="2">
    <citation type="journal article" date="2023" name="IMA Fungus">
        <title>Comparative genomic study of the Penicillium genus elucidates a diverse pangenome and 15 lateral gene transfer events.</title>
        <authorList>
            <person name="Petersen C."/>
            <person name="Sorensen T."/>
            <person name="Nielsen M.R."/>
            <person name="Sondergaard T.E."/>
            <person name="Sorensen J.L."/>
            <person name="Fitzpatrick D.A."/>
            <person name="Frisvad J.C."/>
            <person name="Nielsen K.L."/>
        </authorList>
    </citation>
    <scope>NUCLEOTIDE SEQUENCE</scope>
    <source>
        <strain evidence="2">IBT 19713</strain>
    </source>
</reference>
<feature type="region of interest" description="Disordered" evidence="1">
    <location>
        <begin position="1"/>
        <end position="186"/>
    </location>
</feature>
<sequence length="444" mass="50164">MTGKNSSSTSSAKKIRKAMAKPFRNILGKSSKSKSKSKDKEDDIPVSPAGSPGEQGPSGERGETEEREPAEEQSPEGERGPTGQRGARGAEREHRGTQAHPSILGKRARQEPEEQREGKEPGPSGTSEKGTDEQGTDEQGTDDEGTDQPGEGERRQPQLGNADLDPTTSEGAQRDASLHSQSSSGASSYITAVEYNRPAWRGRDRPMDAEWLRMRGRQVQSWIDNPDQPNCPVQRCEMDLQHLRTIAPGVRVRTNPHLYPLVEDELLFPRGERRPREREYSGWLYFFGQETYRALGEHPSRNYFEGITAPGTLIIQTVARSTRYFPYISDVALTLYKHDQKRMESLRYIFVLDVVNEQTSYLLTRQMEWAEGDVFEHGSRVYQQIMGTRVGRMVGYLMLGAFERGTYRISRISTYSLQNLRFDIEKIEDRELGEPSSKRAKTSE</sequence>
<dbReference type="Proteomes" id="UP001150941">
    <property type="component" value="Unassembled WGS sequence"/>
</dbReference>
<proteinExistence type="predicted"/>
<keyword evidence="3" id="KW-1185">Reference proteome</keyword>
<dbReference type="GeneID" id="83199679"/>
<gene>
    <name evidence="2" type="ORF">N7468_003079</name>
</gene>
<evidence type="ECO:0000256" key="1">
    <source>
        <dbReference type="SAM" id="MobiDB-lite"/>
    </source>
</evidence>
<dbReference type="RefSeq" id="XP_058331379.1">
    <property type="nucleotide sequence ID" value="XM_058472376.1"/>
</dbReference>
<feature type="compositionally biased region" description="Basic and acidic residues" evidence="1">
    <location>
        <begin position="108"/>
        <end position="120"/>
    </location>
</feature>
<evidence type="ECO:0000313" key="2">
    <source>
        <dbReference type="EMBL" id="KAJ5238460.1"/>
    </source>
</evidence>
<feature type="compositionally biased region" description="Acidic residues" evidence="1">
    <location>
        <begin position="63"/>
        <end position="75"/>
    </location>
</feature>
<name>A0A9W9P600_9EURO</name>
<feature type="compositionally biased region" description="Acidic residues" evidence="1">
    <location>
        <begin position="134"/>
        <end position="146"/>
    </location>
</feature>